<keyword evidence="5" id="KW-1185">Reference proteome</keyword>
<dbReference type="Pfam" id="PF01555">
    <property type="entry name" value="N6_N4_Mtase"/>
    <property type="match status" value="1"/>
</dbReference>
<dbReference type="InterPro" id="IPR029063">
    <property type="entry name" value="SAM-dependent_MTases_sf"/>
</dbReference>
<evidence type="ECO:0000256" key="2">
    <source>
        <dbReference type="ARBA" id="ARBA00022679"/>
    </source>
</evidence>
<evidence type="ECO:0000313" key="5">
    <source>
        <dbReference type="Proteomes" id="UP001198402"/>
    </source>
</evidence>
<evidence type="ECO:0000313" key="4">
    <source>
        <dbReference type="EMBL" id="MCA0151923.1"/>
    </source>
</evidence>
<dbReference type="GO" id="GO:0032259">
    <property type="term" value="P:methylation"/>
    <property type="evidence" value="ECO:0007669"/>
    <property type="project" value="UniProtKB-KW"/>
</dbReference>
<dbReference type="InterPro" id="IPR036086">
    <property type="entry name" value="ParB/Sulfiredoxin_sf"/>
</dbReference>
<comment type="caution">
    <text evidence="4">The sequence shown here is derived from an EMBL/GenBank/DDBJ whole genome shotgun (WGS) entry which is preliminary data.</text>
</comment>
<dbReference type="InterPro" id="IPR001091">
    <property type="entry name" value="RM_Methyltransferase"/>
</dbReference>
<gene>
    <name evidence="4" type="ORF">LBV24_01765</name>
</gene>
<dbReference type="SUPFAM" id="SSF110849">
    <property type="entry name" value="ParB/Sulfiredoxin"/>
    <property type="match status" value="1"/>
</dbReference>
<reference evidence="5" key="1">
    <citation type="submission" date="2023-07" db="EMBL/GenBank/DDBJ databases">
        <authorList>
            <person name="Yue Y."/>
        </authorList>
    </citation>
    <scope>NUCLEOTIDE SEQUENCE [LARGE SCALE GENOMIC DNA]</scope>
    <source>
        <strain evidence="5">2Y89</strain>
    </source>
</reference>
<proteinExistence type="predicted"/>
<name>A0ABS7XW96_9FLAO</name>
<dbReference type="SUPFAM" id="SSF53335">
    <property type="entry name" value="S-adenosyl-L-methionine-dependent methyltransferases"/>
    <property type="match status" value="1"/>
</dbReference>
<dbReference type="RefSeq" id="WP_069674092.1">
    <property type="nucleotide sequence ID" value="NZ_JAIUJS010000001.1"/>
</dbReference>
<dbReference type="GO" id="GO:0008168">
    <property type="term" value="F:methyltransferase activity"/>
    <property type="evidence" value="ECO:0007669"/>
    <property type="project" value="UniProtKB-KW"/>
</dbReference>
<accession>A0ABS7XW96</accession>
<keyword evidence="2" id="KW-0808">Transferase</keyword>
<protein>
    <submittedName>
        <fullName evidence="4">DNA modification methylase</fullName>
    </submittedName>
</protein>
<dbReference type="Gene3D" id="3.40.50.150">
    <property type="entry name" value="Vaccinia Virus protein VP39"/>
    <property type="match status" value="1"/>
</dbReference>
<dbReference type="Proteomes" id="UP001198402">
    <property type="component" value="Unassembled WGS sequence"/>
</dbReference>
<evidence type="ECO:0000256" key="1">
    <source>
        <dbReference type="ARBA" id="ARBA00022603"/>
    </source>
</evidence>
<dbReference type="Gene3D" id="3.90.1530.10">
    <property type="entry name" value="Conserved hypothetical protein from pyrococcus furiosus pfu- 392566-001, ParB domain"/>
    <property type="match status" value="1"/>
</dbReference>
<dbReference type="EMBL" id="JAIUJS010000001">
    <property type="protein sequence ID" value="MCA0151923.1"/>
    <property type="molecule type" value="Genomic_DNA"/>
</dbReference>
<sequence>MKKTMEGQFEVVKIDQIVKVEEFKNFYESQSDDSENQLKSSLEKEQLLPLITSRDFQLIDGYRRLKLLSALGREEVKVQFVDVEPSIDLRLSFNMYRVKTANDLTKEVLQVFKSVEKRQGQGNNGKPYDRYAIIREKINYRWKSPKAIRQFDKIIENDFENNLLLNGVVNKGWSLSDCEKYLSELKEIDLTKNHGFTEQLTKGDLTINQVNKFIEEKENLQNNYKDTFVIPNKATSFKMNCVDITDVSAFLRKIATLFTSIPYYMLRGYDKNNLSSELGHEKTPEEFADNVGKIFGKVEGVLNETSNVFVNIGDTYINGCAMDIPGLVKASILKHTKLKYKECIIWSKPNPHPQGEKVKRPINQIEYILWFVVDPSQSKYNLLKYSDQEKEVRITTGAKDVDKNGNVSKKRKSLSKPYKKIYNHIAAQDVDHMIKCVTGKNKPAYDAFPTGHPALMAELLPVIPILMTTDETDLVYDPFGGANTTGRISLLLNRQYLGTELSTHYHRVGCKVLENSIKQINHQDFEVINSEFKEVAELTVAA</sequence>
<organism evidence="4 5">
    <name type="scientific">Winogradskyella vincentii</name>
    <dbReference type="NCBI Taxonomy" id="2877122"/>
    <lineage>
        <taxon>Bacteria</taxon>
        <taxon>Pseudomonadati</taxon>
        <taxon>Bacteroidota</taxon>
        <taxon>Flavobacteriia</taxon>
        <taxon>Flavobacteriales</taxon>
        <taxon>Flavobacteriaceae</taxon>
        <taxon>Winogradskyella</taxon>
    </lineage>
</organism>
<dbReference type="InterPro" id="IPR002941">
    <property type="entry name" value="DNA_methylase_N4/N6"/>
</dbReference>
<feature type="domain" description="DNA methylase N-4/N-6" evidence="3">
    <location>
        <begin position="256"/>
        <end position="507"/>
    </location>
</feature>
<evidence type="ECO:0000259" key="3">
    <source>
        <dbReference type="Pfam" id="PF01555"/>
    </source>
</evidence>
<keyword evidence="1 4" id="KW-0489">Methyltransferase</keyword>
<dbReference type="PRINTS" id="PR00508">
    <property type="entry name" value="S21N4MTFRASE"/>
</dbReference>